<protein>
    <recommendedName>
        <fullName evidence="4">Glycosyltransferase 2-like domain-containing protein</fullName>
    </recommendedName>
</protein>
<proteinExistence type="inferred from homology"/>
<evidence type="ECO:0000256" key="2">
    <source>
        <dbReference type="ARBA" id="ARBA00022676"/>
    </source>
</evidence>
<reference evidence="5 6" key="1">
    <citation type="journal article" date="2016" name="Nat. Commun.">
        <title>Thousands of microbial genomes shed light on interconnected biogeochemical processes in an aquifer system.</title>
        <authorList>
            <person name="Anantharaman K."/>
            <person name="Brown C.T."/>
            <person name="Hug L.A."/>
            <person name="Sharon I."/>
            <person name="Castelle C.J."/>
            <person name="Probst A.J."/>
            <person name="Thomas B.C."/>
            <person name="Singh A."/>
            <person name="Wilkins M.J."/>
            <person name="Karaoz U."/>
            <person name="Brodie E.L."/>
            <person name="Williams K.H."/>
            <person name="Hubbard S.S."/>
            <person name="Banfield J.F."/>
        </authorList>
    </citation>
    <scope>NUCLEOTIDE SEQUENCE [LARGE SCALE GENOMIC DNA]</scope>
</reference>
<dbReference type="Pfam" id="PF00535">
    <property type="entry name" value="Glycos_transf_2"/>
    <property type="match status" value="1"/>
</dbReference>
<comment type="caution">
    <text evidence="5">The sequence shown here is derived from an EMBL/GenBank/DDBJ whole genome shotgun (WGS) entry which is preliminary data.</text>
</comment>
<evidence type="ECO:0000313" key="6">
    <source>
        <dbReference type="Proteomes" id="UP000178450"/>
    </source>
</evidence>
<keyword evidence="3" id="KW-0808">Transferase</keyword>
<evidence type="ECO:0000313" key="5">
    <source>
        <dbReference type="EMBL" id="OGK64582.1"/>
    </source>
</evidence>
<evidence type="ECO:0000256" key="1">
    <source>
        <dbReference type="ARBA" id="ARBA00006739"/>
    </source>
</evidence>
<name>A0A1F7K9M7_9BACT</name>
<evidence type="ECO:0000256" key="3">
    <source>
        <dbReference type="ARBA" id="ARBA00022679"/>
    </source>
</evidence>
<dbReference type="CDD" id="cd00761">
    <property type="entry name" value="Glyco_tranf_GTA_type"/>
    <property type="match status" value="1"/>
</dbReference>
<dbReference type="PANTHER" id="PTHR43630">
    <property type="entry name" value="POLY-BETA-1,6-N-ACETYL-D-GLUCOSAMINE SYNTHASE"/>
    <property type="match status" value="1"/>
</dbReference>
<dbReference type="GO" id="GO:0016757">
    <property type="term" value="F:glycosyltransferase activity"/>
    <property type="evidence" value="ECO:0007669"/>
    <property type="project" value="UniProtKB-KW"/>
</dbReference>
<feature type="domain" description="Glycosyltransferase 2-like" evidence="4">
    <location>
        <begin position="4"/>
        <end position="112"/>
    </location>
</feature>
<dbReference type="Proteomes" id="UP000178450">
    <property type="component" value="Unassembled WGS sequence"/>
</dbReference>
<keyword evidence="2" id="KW-0328">Glycosyltransferase</keyword>
<dbReference type="InterPro" id="IPR001173">
    <property type="entry name" value="Glyco_trans_2-like"/>
</dbReference>
<dbReference type="InterPro" id="IPR029044">
    <property type="entry name" value="Nucleotide-diphossugar_trans"/>
</dbReference>
<organism evidence="5 6">
    <name type="scientific">Candidatus Roizmanbacteria bacterium RIFOXYA1_FULL_41_12</name>
    <dbReference type="NCBI Taxonomy" id="1802082"/>
    <lineage>
        <taxon>Bacteria</taxon>
        <taxon>Candidatus Roizmaniibacteriota</taxon>
    </lineage>
</organism>
<dbReference type="EMBL" id="MGBG01000019">
    <property type="protein sequence ID" value="OGK64582.1"/>
    <property type="molecule type" value="Genomic_DNA"/>
</dbReference>
<sequence>MKVSVVVPVYNEEAIIGKCLKAIFSQSEPADEVILVDNNCTDNSMKIAKKYPVRIIKEKQQGISYARNKGFDRAKYEIIARTDSDVTVNPNWIERIKFNFKAQKIDALAGTVSFPNLIGSWGANLLFDLIKLAQGNRQSLFGLNMAISKTMWQKVRTHVIMDNKQVHEDLDLALWVWACGGKIILDKNLVAQSSSRRIVGNPYSFFVEYPRRTLATIAIPRKLSF</sequence>
<dbReference type="SUPFAM" id="SSF53448">
    <property type="entry name" value="Nucleotide-diphospho-sugar transferases"/>
    <property type="match status" value="1"/>
</dbReference>
<comment type="similarity">
    <text evidence="1">Belongs to the glycosyltransferase 2 family.</text>
</comment>
<accession>A0A1F7K9M7</accession>
<gene>
    <name evidence="5" type="ORF">A2209_03330</name>
</gene>
<dbReference type="Gene3D" id="3.90.550.10">
    <property type="entry name" value="Spore Coat Polysaccharide Biosynthesis Protein SpsA, Chain A"/>
    <property type="match status" value="1"/>
</dbReference>
<evidence type="ECO:0000259" key="4">
    <source>
        <dbReference type="Pfam" id="PF00535"/>
    </source>
</evidence>
<dbReference type="PANTHER" id="PTHR43630:SF1">
    <property type="entry name" value="POLY-BETA-1,6-N-ACETYL-D-GLUCOSAMINE SYNTHASE"/>
    <property type="match status" value="1"/>
</dbReference>
<dbReference type="AlphaFoldDB" id="A0A1F7K9M7"/>